<dbReference type="InterPro" id="IPR039420">
    <property type="entry name" value="WalR-like"/>
</dbReference>
<dbReference type="PROSITE" id="PS51755">
    <property type="entry name" value="OMPR_PHOB"/>
    <property type="match status" value="1"/>
</dbReference>
<evidence type="ECO:0000256" key="4">
    <source>
        <dbReference type="PROSITE-ProRule" id="PRU00169"/>
    </source>
</evidence>
<keyword evidence="2" id="KW-0902">Two-component regulatory system</keyword>
<dbReference type="PANTHER" id="PTHR48111:SF40">
    <property type="entry name" value="PHOSPHATE REGULON TRANSCRIPTIONAL REGULATORY PROTEIN PHOB"/>
    <property type="match status" value="1"/>
</dbReference>
<dbReference type="InterPro" id="IPR001789">
    <property type="entry name" value="Sig_transdc_resp-reg_receiver"/>
</dbReference>
<dbReference type="RefSeq" id="WP_112174897.1">
    <property type="nucleotide sequence ID" value="NZ_CAJZAT010000206.1"/>
</dbReference>
<keyword evidence="3 5" id="KW-0238">DNA-binding</keyword>
<evidence type="ECO:0000256" key="1">
    <source>
        <dbReference type="ARBA" id="ARBA00022553"/>
    </source>
</evidence>
<dbReference type="SMART" id="SM00862">
    <property type="entry name" value="Trans_reg_C"/>
    <property type="match status" value="1"/>
</dbReference>
<dbReference type="Proteomes" id="UP000245712">
    <property type="component" value="Unassembled WGS sequence"/>
</dbReference>
<comment type="caution">
    <text evidence="4">Lacks conserved residue(s) required for the propagation of feature annotation.</text>
</comment>
<evidence type="ECO:0000256" key="3">
    <source>
        <dbReference type="ARBA" id="ARBA00023125"/>
    </source>
</evidence>
<protein>
    <submittedName>
        <fullName evidence="8">Winged helix family two component transcriptional regulator</fullName>
    </submittedName>
</protein>
<keyword evidence="1" id="KW-0597">Phosphoprotein</keyword>
<organism evidence="8 9">
    <name type="scientific">Paraburkholderia unamae</name>
    <dbReference type="NCBI Taxonomy" id="219649"/>
    <lineage>
        <taxon>Bacteria</taxon>
        <taxon>Pseudomonadati</taxon>
        <taxon>Pseudomonadota</taxon>
        <taxon>Betaproteobacteria</taxon>
        <taxon>Burkholderiales</taxon>
        <taxon>Burkholderiaceae</taxon>
        <taxon>Paraburkholderia</taxon>
    </lineage>
</organism>
<dbReference type="InterPro" id="IPR011006">
    <property type="entry name" value="CheY-like_superfamily"/>
</dbReference>
<dbReference type="SMART" id="SM00448">
    <property type="entry name" value="REC"/>
    <property type="match status" value="1"/>
</dbReference>
<dbReference type="Pfam" id="PF00072">
    <property type="entry name" value="Response_reg"/>
    <property type="match status" value="1"/>
</dbReference>
<dbReference type="Pfam" id="PF00486">
    <property type="entry name" value="Trans_reg_C"/>
    <property type="match status" value="1"/>
</dbReference>
<dbReference type="PANTHER" id="PTHR48111">
    <property type="entry name" value="REGULATOR OF RPOS"/>
    <property type="match status" value="1"/>
</dbReference>
<feature type="domain" description="Response regulatory" evidence="6">
    <location>
        <begin position="2"/>
        <end position="116"/>
    </location>
</feature>
<dbReference type="InterPro" id="IPR001867">
    <property type="entry name" value="OmpR/PhoB-type_DNA-bd"/>
</dbReference>
<evidence type="ECO:0000256" key="2">
    <source>
        <dbReference type="ARBA" id="ARBA00023012"/>
    </source>
</evidence>
<dbReference type="PROSITE" id="PS50110">
    <property type="entry name" value="RESPONSE_REGULATORY"/>
    <property type="match status" value="1"/>
</dbReference>
<comment type="caution">
    <text evidence="8">The sequence shown here is derived from an EMBL/GenBank/DDBJ whole genome shotgun (WGS) entry which is preliminary data.</text>
</comment>
<evidence type="ECO:0000259" key="6">
    <source>
        <dbReference type="PROSITE" id="PS50110"/>
    </source>
</evidence>
<evidence type="ECO:0000256" key="5">
    <source>
        <dbReference type="PROSITE-ProRule" id="PRU01091"/>
    </source>
</evidence>
<name>A0ABX5KEF6_9BURK</name>
<dbReference type="SUPFAM" id="SSF46894">
    <property type="entry name" value="C-terminal effector domain of the bipartite response regulators"/>
    <property type="match status" value="1"/>
</dbReference>
<proteinExistence type="predicted"/>
<keyword evidence="9" id="KW-1185">Reference proteome</keyword>
<dbReference type="SUPFAM" id="SSF52172">
    <property type="entry name" value="CheY-like"/>
    <property type="match status" value="1"/>
</dbReference>
<dbReference type="Gene3D" id="1.10.10.10">
    <property type="entry name" value="Winged helix-like DNA-binding domain superfamily/Winged helix DNA-binding domain"/>
    <property type="match status" value="1"/>
</dbReference>
<accession>A0ABX5KEF6</accession>
<dbReference type="Gene3D" id="3.40.50.2300">
    <property type="match status" value="1"/>
</dbReference>
<dbReference type="EMBL" id="QEOB01000020">
    <property type="protein sequence ID" value="PVX74159.1"/>
    <property type="molecule type" value="Genomic_DNA"/>
</dbReference>
<feature type="domain" description="OmpR/PhoB-type" evidence="7">
    <location>
        <begin position="127"/>
        <end position="226"/>
    </location>
</feature>
<evidence type="ECO:0000313" key="8">
    <source>
        <dbReference type="EMBL" id="PVX74159.1"/>
    </source>
</evidence>
<feature type="DNA-binding region" description="OmpR/PhoB-type" evidence="5">
    <location>
        <begin position="127"/>
        <end position="226"/>
    </location>
</feature>
<dbReference type="CDD" id="cd00383">
    <property type="entry name" value="trans_reg_C"/>
    <property type="match status" value="1"/>
</dbReference>
<evidence type="ECO:0000313" key="9">
    <source>
        <dbReference type="Proteomes" id="UP000245712"/>
    </source>
</evidence>
<reference evidence="8 9" key="1">
    <citation type="submission" date="2018-05" db="EMBL/GenBank/DDBJ databases">
        <title>Genomic Encyclopedia of Type Strains, Phase IV (KMG-V): Genome sequencing to study the core and pangenomes of soil and plant-associated prokaryotes.</title>
        <authorList>
            <person name="Whitman W."/>
        </authorList>
    </citation>
    <scope>NUCLEOTIDE SEQUENCE [LARGE SCALE GENOMIC DNA]</scope>
    <source>
        <strain evidence="8 9">SCZa-39</strain>
    </source>
</reference>
<dbReference type="CDD" id="cd00156">
    <property type="entry name" value="REC"/>
    <property type="match status" value="1"/>
</dbReference>
<sequence>MRIALVEPDARQAEIVVRLLIAGGHACQHFALGTQFFETLEEETFDLLVVAWWCGDTGADDLIPRTRKLLPGLPAIVLMVTPHESEIVASLQAGADDCIAKPVRGPEMLARIDALLRRAGVRRPRNRARHGFGDYLFDSGRYEVSFRGQTVTLTPKEYRFALLLFTNASRPVSRARILETVWNLNRDVRSRTLDTHASRLRSKLQLGPEHGWRLTTLYGFGYQLERLPLSSAEESESVDENVRSAEKL</sequence>
<evidence type="ECO:0000259" key="7">
    <source>
        <dbReference type="PROSITE" id="PS51755"/>
    </source>
</evidence>
<dbReference type="InterPro" id="IPR016032">
    <property type="entry name" value="Sig_transdc_resp-reg_C-effctor"/>
</dbReference>
<gene>
    <name evidence="8" type="ORF">C7402_120149</name>
</gene>
<dbReference type="InterPro" id="IPR036388">
    <property type="entry name" value="WH-like_DNA-bd_sf"/>
</dbReference>